<dbReference type="SUPFAM" id="SSF50249">
    <property type="entry name" value="Nucleic acid-binding proteins"/>
    <property type="match status" value="1"/>
</dbReference>
<sequence>MSICRVFVLAEITRVTNRQFWYSSCSSCFSKVFLHRSDDSDLSTPQWFCPKCHIGLSVERVNHRYRVSFTITDGSTCCDVTVFGQNLEPYFGLSAARLQKYMSSTEQPTGAATDEMLKAAVERKFVGNLFLFGFKTNPFCRTNSQKARHSPVKLSSVLMHYGKAVEFGKRKSIVAWQMLPAGDCGDTSSVVMELNHMLKASSQSSCVSSADESSLLGSDVRLSQFAGVDHRDTVGQCSMMDSRHRPSDAKCSQTSGKVSVLSWEGSTLDFEECNMLPSSIRTDGGCTQATEGTGGHEDNMSVICDCSKTRQFNRTSAVGQARTVCDEDNSMDYSSLLICSEDLRLFDQSHVSPPHASQPSDDMVTHLCQEDSPTATDKAPNVTHEKCASKTSPQCIANDSKNATDVSSETTDRSYNEMPESEDLDAFLRLLPADASLNEHQLCGLLATASGDDNLAPPDHSNAVCATSHAHIAVGDSSCDNDAFVESAGVVKNKLNNMKHALFADAYEDDTDSSNIISPSQQCLPRTDREKPFSATASEELLSLPDIASCSFNCSSDLFDMSPSGDSPSSDSPASPRLSSQVSCISSTQDSGFTPPAESGAGIANRRVSLLRSCARNVHFARRLSSVQSVDVIDRQMTSTPLSDVPHVRRRSCLKAAALVRTSGHVTSCDDSYDGSQELFSPCALSVNPPTGVCGSLYPHPRGMYQLTRQTDSPLITADVSTRQMGIKQNDVDKSVIKLGTHLMAIHETCDSPDLFSDSSSQPLGASSLEVNSPCKDPGIDVPTQGGCKNRSGMVRNILGDLINTDFNVIETDHRTSEQFNFYSQDLFSQSIEATDLLLCRKLF</sequence>
<dbReference type="GO" id="GO:0005634">
    <property type="term" value="C:nucleus"/>
    <property type="evidence" value="ECO:0007669"/>
    <property type="project" value="TreeGrafter"/>
</dbReference>
<evidence type="ECO:0000256" key="1">
    <source>
        <dbReference type="SAM" id="MobiDB-lite"/>
    </source>
</evidence>
<feature type="domain" description="Replication factor A C-terminal" evidence="2">
    <location>
        <begin position="9"/>
        <end position="112"/>
    </location>
</feature>
<dbReference type="Gene3D" id="2.40.50.140">
    <property type="entry name" value="Nucleic acid-binding proteins"/>
    <property type="match status" value="1"/>
</dbReference>
<feature type="compositionally biased region" description="Low complexity" evidence="1">
    <location>
        <begin position="562"/>
        <end position="580"/>
    </location>
</feature>
<feature type="region of interest" description="Disordered" evidence="1">
    <location>
        <begin position="511"/>
        <end position="531"/>
    </location>
</feature>
<feature type="compositionally biased region" description="Polar residues" evidence="1">
    <location>
        <begin position="757"/>
        <end position="771"/>
    </location>
</feature>
<dbReference type="GO" id="GO:1902230">
    <property type="term" value="P:negative regulation of intrinsic apoptotic signaling pathway in response to DNA damage"/>
    <property type="evidence" value="ECO:0007669"/>
    <property type="project" value="InterPro"/>
</dbReference>
<dbReference type="InterPro" id="IPR013955">
    <property type="entry name" value="Rep_factor-A_C"/>
</dbReference>
<feature type="compositionally biased region" description="Polar residues" evidence="1">
    <location>
        <begin position="581"/>
        <end position="592"/>
    </location>
</feature>
<name>A0AAD9KT88_RIDPI</name>
<dbReference type="PANTHER" id="PTHR35537">
    <property type="entry name" value="DNA DAMAGE-INDUCIBLE APOPTOSIS SUPPRESSOR PROTEIN DDIAS"/>
    <property type="match status" value="1"/>
</dbReference>
<evidence type="ECO:0000313" key="3">
    <source>
        <dbReference type="EMBL" id="KAK2177259.1"/>
    </source>
</evidence>
<protein>
    <recommendedName>
        <fullName evidence="2">Replication factor A C-terminal domain-containing protein</fullName>
    </recommendedName>
</protein>
<feature type="region of interest" description="Disordered" evidence="1">
    <location>
        <begin position="757"/>
        <end position="776"/>
    </location>
</feature>
<feature type="region of interest" description="Disordered" evidence="1">
    <location>
        <begin position="562"/>
        <end position="600"/>
    </location>
</feature>
<gene>
    <name evidence="3" type="ORF">NP493_610g02012</name>
</gene>
<keyword evidence="4" id="KW-1185">Reference proteome</keyword>
<dbReference type="PANTHER" id="PTHR35537:SF1">
    <property type="entry name" value="DNA DAMAGE-INDUCED APOPTOSIS SUPPRESSOR PROTEIN"/>
    <property type="match status" value="1"/>
</dbReference>
<comment type="caution">
    <text evidence="3">The sequence shown here is derived from an EMBL/GenBank/DDBJ whole genome shotgun (WGS) entry which is preliminary data.</text>
</comment>
<dbReference type="EMBL" id="JAODUO010000610">
    <property type="protein sequence ID" value="KAK2177259.1"/>
    <property type="molecule type" value="Genomic_DNA"/>
</dbReference>
<dbReference type="Proteomes" id="UP001209878">
    <property type="component" value="Unassembled WGS sequence"/>
</dbReference>
<dbReference type="InterPro" id="IPR043522">
    <property type="entry name" value="DDIAS"/>
</dbReference>
<dbReference type="Pfam" id="PF08646">
    <property type="entry name" value="Rep_fac-A_C"/>
    <property type="match status" value="1"/>
</dbReference>
<dbReference type="GO" id="GO:0005737">
    <property type="term" value="C:cytoplasm"/>
    <property type="evidence" value="ECO:0007669"/>
    <property type="project" value="TreeGrafter"/>
</dbReference>
<dbReference type="InterPro" id="IPR012340">
    <property type="entry name" value="NA-bd_OB-fold"/>
</dbReference>
<dbReference type="AlphaFoldDB" id="A0AAD9KT88"/>
<reference evidence="3" key="1">
    <citation type="journal article" date="2023" name="Mol. Biol. Evol.">
        <title>Third-Generation Sequencing Reveals the Adaptive Role of the Epigenome in Three Deep-Sea Polychaetes.</title>
        <authorList>
            <person name="Perez M."/>
            <person name="Aroh O."/>
            <person name="Sun Y."/>
            <person name="Lan Y."/>
            <person name="Juniper S.K."/>
            <person name="Young C.R."/>
            <person name="Angers B."/>
            <person name="Qian P.Y."/>
        </authorList>
    </citation>
    <scope>NUCLEOTIDE SEQUENCE</scope>
    <source>
        <strain evidence="3">R07B-5</strain>
    </source>
</reference>
<accession>A0AAD9KT88</accession>
<feature type="compositionally biased region" description="Polar residues" evidence="1">
    <location>
        <begin position="398"/>
        <end position="409"/>
    </location>
</feature>
<feature type="region of interest" description="Disordered" evidence="1">
    <location>
        <begin position="398"/>
        <end position="418"/>
    </location>
</feature>
<proteinExistence type="predicted"/>
<feature type="compositionally biased region" description="Polar residues" evidence="1">
    <location>
        <begin position="513"/>
        <end position="524"/>
    </location>
</feature>
<organism evidence="3 4">
    <name type="scientific">Ridgeia piscesae</name>
    <name type="common">Tubeworm</name>
    <dbReference type="NCBI Taxonomy" id="27915"/>
    <lineage>
        <taxon>Eukaryota</taxon>
        <taxon>Metazoa</taxon>
        <taxon>Spiralia</taxon>
        <taxon>Lophotrochozoa</taxon>
        <taxon>Annelida</taxon>
        <taxon>Polychaeta</taxon>
        <taxon>Sedentaria</taxon>
        <taxon>Canalipalpata</taxon>
        <taxon>Sabellida</taxon>
        <taxon>Siboglinidae</taxon>
        <taxon>Ridgeia</taxon>
    </lineage>
</organism>
<evidence type="ECO:0000259" key="2">
    <source>
        <dbReference type="Pfam" id="PF08646"/>
    </source>
</evidence>
<evidence type="ECO:0000313" key="4">
    <source>
        <dbReference type="Proteomes" id="UP001209878"/>
    </source>
</evidence>